<sequence>MNRRWVCSDVWMDILPFFDRPQLGLKLAMLSPRFDALVDTHFDGKTELTLWRPIAIRNSVAAVPELHVFTDGANNFDPFPLPDAHAPPMPNNIRFKDLRINYIDHSVIAFLRANQLIFSKGTNLSLSVPFRPFNTDVQPIWDDFAHRIWPIFAPTIRHFGFPDGHLLHTLLRLVSPTILIDDQINIHSINSGRQFPEAIGNDYFDGPTEATFDRTTTNYDGSIMTSVAAGQALSKWLHISRKDGQPKQLRFRNFAIPPNIVWHNNFKEKFLRATTSVSYKIYFETAASFEPFELVNERTQEKLTLIFASETIWAKRWIMRRCPIGETAAPIHWEDENLDDNLNNVNFWHSPAGFTCLGCGLSETSFEEEAGQSSDNGTSSEEEEAGQSSENEASSEEEAGQSSDNGPSSEEEAGQSSDKGSSSKEEAGQSSDKGSSSKEEAGQSSDKGSSSKEEAGQSGDNGASSEEETGQNSDNGGVF</sequence>
<dbReference type="AlphaFoldDB" id="A0ABD2JWG2"/>
<dbReference type="EMBL" id="JBICCN010000086">
    <property type="protein sequence ID" value="KAL3094763.1"/>
    <property type="molecule type" value="Genomic_DNA"/>
</dbReference>
<dbReference type="Proteomes" id="UP001620645">
    <property type="component" value="Unassembled WGS sequence"/>
</dbReference>
<organism evidence="2 3">
    <name type="scientific">Heterodera schachtii</name>
    <name type="common">Sugarbeet cyst nematode worm</name>
    <name type="synonym">Tylenchus schachtii</name>
    <dbReference type="NCBI Taxonomy" id="97005"/>
    <lineage>
        <taxon>Eukaryota</taxon>
        <taxon>Metazoa</taxon>
        <taxon>Ecdysozoa</taxon>
        <taxon>Nematoda</taxon>
        <taxon>Chromadorea</taxon>
        <taxon>Rhabditida</taxon>
        <taxon>Tylenchina</taxon>
        <taxon>Tylenchomorpha</taxon>
        <taxon>Tylenchoidea</taxon>
        <taxon>Heteroderidae</taxon>
        <taxon>Heteroderinae</taxon>
        <taxon>Heterodera</taxon>
    </lineage>
</organism>
<name>A0ABD2JWG2_HETSC</name>
<feature type="compositionally biased region" description="Polar residues" evidence="1">
    <location>
        <begin position="404"/>
        <end position="420"/>
    </location>
</feature>
<comment type="caution">
    <text evidence="2">The sequence shown here is derived from an EMBL/GenBank/DDBJ whole genome shotgun (WGS) entry which is preliminary data.</text>
</comment>
<keyword evidence="3" id="KW-1185">Reference proteome</keyword>
<feature type="region of interest" description="Disordered" evidence="1">
    <location>
        <begin position="366"/>
        <end position="479"/>
    </location>
</feature>
<evidence type="ECO:0000313" key="3">
    <source>
        <dbReference type="Proteomes" id="UP001620645"/>
    </source>
</evidence>
<evidence type="ECO:0000256" key="1">
    <source>
        <dbReference type="SAM" id="MobiDB-lite"/>
    </source>
</evidence>
<protein>
    <submittedName>
        <fullName evidence="2">Uncharacterized protein</fullName>
    </submittedName>
</protein>
<proteinExistence type="predicted"/>
<gene>
    <name evidence="2" type="ORF">niasHS_006058</name>
</gene>
<feature type="compositionally biased region" description="Polar residues" evidence="1">
    <location>
        <begin position="458"/>
        <end position="479"/>
    </location>
</feature>
<evidence type="ECO:0000313" key="2">
    <source>
        <dbReference type="EMBL" id="KAL3094763.1"/>
    </source>
</evidence>
<accession>A0ABD2JWG2</accession>
<reference evidence="2 3" key="1">
    <citation type="submission" date="2024-10" db="EMBL/GenBank/DDBJ databases">
        <authorList>
            <person name="Kim D."/>
        </authorList>
    </citation>
    <scope>NUCLEOTIDE SEQUENCE [LARGE SCALE GENOMIC DNA]</scope>
    <source>
        <strain evidence="2">Taebaek</strain>
    </source>
</reference>